<keyword evidence="8" id="KW-1015">Disulfide bond</keyword>
<dbReference type="CDD" id="cd02888">
    <property type="entry name" value="RNR_II_dimer"/>
    <property type="match status" value="1"/>
</dbReference>
<proteinExistence type="inferred from homology"/>
<feature type="region of interest" description="Disordered" evidence="12">
    <location>
        <begin position="607"/>
        <end position="627"/>
    </location>
</feature>
<dbReference type="GO" id="GO:0004748">
    <property type="term" value="F:ribonucleoside-diphosphate reductase activity, thioredoxin disulfide as acceptor"/>
    <property type="evidence" value="ECO:0007669"/>
    <property type="project" value="UniProtKB-EC"/>
</dbReference>
<keyword evidence="5 11" id="KW-0547">Nucleotide-binding</keyword>
<comment type="function">
    <text evidence="11">Catalyzes the reduction of ribonucleotides to deoxyribonucleotides. May function to provide a pool of deoxyribonucleotide precursors for DNA repair during oxygen limitation and/or for immediate growth after restoration of oxygen.</text>
</comment>
<evidence type="ECO:0000256" key="2">
    <source>
        <dbReference type="ARBA" id="ARBA00007405"/>
    </source>
</evidence>
<comment type="similarity">
    <text evidence="2 11">Belongs to the ribonucleoside diphosphate reductase class-2 family.</text>
</comment>
<evidence type="ECO:0000256" key="8">
    <source>
        <dbReference type="ARBA" id="ARBA00023157"/>
    </source>
</evidence>
<dbReference type="GO" id="GO:0071897">
    <property type="term" value="P:DNA biosynthetic process"/>
    <property type="evidence" value="ECO:0007669"/>
    <property type="project" value="UniProtKB-KW"/>
</dbReference>
<dbReference type="NCBIfam" id="TIGR02504">
    <property type="entry name" value="NrdJ_Z"/>
    <property type="match status" value="1"/>
</dbReference>
<dbReference type="PRINTS" id="PR01183">
    <property type="entry name" value="RIBORDTASEM1"/>
</dbReference>
<evidence type="ECO:0000256" key="1">
    <source>
        <dbReference type="ARBA" id="ARBA00001922"/>
    </source>
</evidence>
<dbReference type="GO" id="GO:0009263">
    <property type="term" value="P:deoxyribonucleotide biosynthetic process"/>
    <property type="evidence" value="ECO:0007669"/>
    <property type="project" value="UniProtKB-KW"/>
</dbReference>
<organism evidence="15 16">
    <name type="scientific">Tectimicrobiota bacterium</name>
    <dbReference type="NCBI Taxonomy" id="2528274"/>
    <lineage>
        <taxon>Bacteria</taxon>
        <taxon>Pseudomonadati</taxon>
        <taxon>Nitrospinota/Tectimicrobiota group</taxon>
        <taxon>Candidatus Tectimicrobiota</taxon>
    </lineage>
</organism>
<name>A0A932M0Q9_UNCTE</name>
<dbReference type="PANTHER" id="PTHR43371">
    <property type="entry name" value="VITAMIN B12-DEPENDENT RIBONUCLEOTIDE REDUCTASE"/>
    <property type="match status" value="1"/>
</dbReference>
<keyword evidence="9 11" id="KW-0170">Cobalt</keyword>
<dbReference type="PANTHER" id="PTHR43371:SF1">
    <property type="entry name" value="RIBONUCLEOSIDE-DIPHOSPHATE REDUCTASE"/>
    <property type="match status" value="1"/>
</dbReference>
<dbReference type="InterPro" id="IPR000788">
    <property type="entry name" value="RNR_lg_C"/>
</dbReference>
<dbReference type="EMBL" id="JACPSX010000135">
    <property type="protein sequence ID" value="MBI3014859.1"/>
    <property type="molecule type" value="Genomic_DNA"/>
</dbReference>
<evidence type="ECO:0000256" key="5">
    <source>
        <dbReference type="ARBA" id="ARBA00022741"/>
    </source>
</evidence>
<comment type="catalytic activity">
    <reaction evidence="10 11">
        <text>a 2'-deoxyribonucleoside 5'-diphosphate + [thioredoxin]-disulfide + H2O = a ribonucleoside 5'-diphosphate + [thioredoxin]-dithiol</text>
        <dbReference type="Rhea" id="RHEA:23252"/>
        <dbReference type="Rhea" id="RHEA-COMP:10698"/>
        <dbReference type="Rhea" id="RHEA-COMP:10700"/>
        <dbReference type="ChEBI" id="CHEBI:15377"/>
        <dbReference type="ChEBI" id="CHEBI:29950"/>
        <dbReference type="ChEBI" id="CHEBI:50058"/>
        <dbReference type="ChEBI" id="CHEBI:57930"/>
        <dbReference type="ChEBI" id="CHEBI:73316"/>
        <dbReference type="EC" id="1.17.4.1"/>
    </reaction>
</comment>
<protein>
    <recommendedName>
        <fullName evidence="11">Vitamin B12-dependent ribonucleotide reductase</fullName>
        <ecNumber evidence="11">1.17.4.1</ecNumber>
    </recommendedName>
</protein>
<dbReference type="Gene3D" id="3.20.70.20">
    <property type="match status" value="1"/>
</dbReference>
<dbReference type="AlphaFoldDB" id="A0A932M0Q9"/>
<keyword evidence="3 11" id="KW-0846">Cobalamin</keyword>
<dbReference type="GO" id="GO:0005524">
    <property type="term" value="F:ATP binding"/>
    <property type="evidence" value="ECO:0007669"/>
    <property type="project" value="InterPro"/>
</dbReference>
<keyword evidence="7" id="KW-0215">Deoxyribonucleotide synthesis</keyword>
<evidence type="ECO:0000259" key="13">
    <source>
        <dbReference type="Pfam" id="PF00317"/>
    </source>
</evidence>
<evidence type="ECO:0000256" key="3">
    <source>
        <dbReference type="ARBA" id="ARBA00022628"/>
    </source>
</evidence>
<keyword evidence="6 11" id="KW-0560">Oxidoreductase</keyword>
<evidence type="ECO:0000256" key="12">
    <source>
        <dbReference type="SAM" id="MobiDB-lite"/>
    </source>
</evidence>
<evidence type="ECO:0000256" key="7">
    <source>
        <dbReference type="ARBA" id="ARBA00023116"/>
    </source>
</evidence>
<gene>
    <name evidence="15" type="ORF">HYY65_07355</name>
</gene>
<dbReference type="SUPFAM" id="SSF51998">
    <property type="entry name" value="PFL-like glycyl radical enzymes"/>
    <property type="match status" value="1"/>
</dbReference>
<evidence type="ECO:0000256" key="4">
    <source>
        <dbReference type="ARBA" id="ARBA00022634"/>
    </source>
</evidence>
<feature type="domain" description="Ribonucleotide reductase large subunit C-terminal" evidence="14">
    <location>
        <begin position="150"/>
        <end position="606"/>
    </location>
</feature>
<evidence type="ECO:0000256" key="6">
    <source>
        <dbReference type="ARBA" id="ARBA00023002"/>
    </source>
</evidence>
<dbReference type="Proteomes" id="UP000741360">
    <property type="component" value="Unassembled WGS sequence"/>
</dbReference>
<accession>A0A932M0Q9</accession>
<evidence type="ECO:0000259" key="14">
    <source>
        <dbReference type="Pfam" id="PF02867"/>
    </source>
</evidence>
<dbReference type="EC" id="1.17.4.1" evidence="11"/>
<dbReference type="InterPro" id="IPR013509">
    <property type="entry name" value="RNR_lsu_N"/>
</dbReference>
<dbReference type="Pfam" id="PF02867">
    <property type="entry name" value="Ribonuc_red_lgC"/>
    <property type="match status" value="1"/>
</dbReference>
<feature type="region of interest" description="Disordered" evidence="12">
    <location>
        <begin position="1"/>
        <end position="42"/>
    </location>
</feature>
<evidence type="ECO:0000256" key="10">
    <source>
        <dbReference type="ARBA" id="ARBA00047754"/>
    </source>
</evidence>
<dbReference type="InterPro" id="IPR050862">
    <property type="entry name" value="RdRp_reductase_class-2"/>
</dbReference>
<dbReference type="Pfam" id="PF00317">
    <property type="entry name" value="Ribonuc_red_lgN"/>
    <property type="match status" value="1"/>
</dbReference>
<evidence type="ECO:0000256" key="11">
    <source>
        <dbReference type="RuleBase" id="RU364064"/>
    </source>
</evidence>
<evidence type="ECO:0000313" key="15">
    <source>
        <dbReference type="EMBL" id="MBI3014859.1"/>
    </source>
</evidence>
<comment type="cofactor">
    <cofactor evidence="1 11">
        <name>adenosylcob(III)alamin</name>
        <dbReference type="ChEBI" id="CHEBI:18408"/>
    </cofactor>
</comment>
<evidence type="ECO:0000256" key="9">
    <source>
        <dbReference type="ARBA" id="ARBA00023285"/>
    </source>
</evidence>
<reference evidence="15" key="1">
    <citation type="submission" date="2020-07" db="EMBL/GenBank/DDBJ databases">
        <title>Huge and variable diversity of episymbiotic CPR bacteria and DPANN archaea in groundwater ecosystems.</title>
        <authorList>
            <person name="He C.Y."/>
            <person name="Keren R."/>
            <person name="Whittaker M."/>
            <person name="Farag I.F."/>
            <person name="Doudna J."/>
            <person name="Cate J.H.D."/>
            <person name="Banfield J.F."/>
        </authorList>
    </citation>
    <scope>NUCLEOTIDE SEQUENCE</scope>
    <source>
        <strain evidence="15">NC_groundwater_717_Ag_S-0.2um_59_8</strain>
    </source>
</reference>
<dbReference type="GO" id="GO:0031419">
    <property type="term" value="F:cobalamin binding"/>
    <property type="evidence" value="ECO:0007669"/>
    <property type="project" value="UniProtKB-KW"/>
</dbReference>
<evidence type="ECO:0000313" key="16">
    <source>
        <dbReference type="Proteomes" id="UP000741360"/>
    </source>
</evidence>
<comment type="caution">
    <text evidence="15">The sequence shown here is derived from an EMBL/GenBank/DDBJ whole genome shotgun (WGS) entry which is preliminary data.</text>
</comment>
<dbReference type="InterPro" id="IPR013344">
    <property type="entry name" value="RNR_NrdJ/NrdZ"/>
</dbReference>
<sequence>MTQELVQRGEWGATTVPAIPESPAPVEEGQLERPAADSRPSQELLRDLERKCLRSDHGGMLLVKALDASEYYGDDDLAVNVLNSKYLAPGETGPFHLWDRTARAVASVESNRDYWYYQFMSILIDFKFVPGGRVMHAAGREDARRRPTLSNCYVIPIVEDSLEGIYTCLMESALVYRTGGGVGTDLSILRPEGAPVNATVDKSPGATAFMNLLSESTNTVSQAGRRGALMLTLRVDHPDIERFITIKNDPERRKVQYANISVLVTHEFMQAVLNDEDFSLRWGEKVFRTVRARDLWKKIIENAHASAEPGVIFWDTMREYHNLEYMNPLSSTNPCGEQPLAAYTACNLGSLNLTAFVREDGSFDYVDLAETTRVATRFLDDVIDYNMDNHALDKIKEAVASDRRVGLGITGLADALVCMKIRYDSEEALQTVDRMMRTIRDSAYRTSVDLAREKGPFPVFNWEGYSQSRFVQALPEEIREEIRRSGIRNGTVITVPPVGTGSIVARSSSGVEPIFCTSYRRRVKNADGESFQEYKVYHHLIQKLFGGDENLPPHVVTAHEIDPYFRVKMQGVIQNYVDSAISSTVNLPEDVSVETVADIYLTAYKRKRQKRKRSSSHRRRNPRLLRP</sequence>
<feature type="domain" description="Ribonucleotide reductase large subunit N-terminal" evidence="13">
    <location>
        <begin position="75"/>
        <end position="142"/>
    </location>
</feature>
<keyword evidence="4 11" id="KW-0237">DNA synthesis</keyword>